<organism evidence="1 2">
    <name type="scientific">Variovorax rhizosphaerae</name>
    <dbReference type="NCBI Taxonomy" id="1836200"/>
    <lineage>
        <taxon>Bacteria</taxon>
        <taxon>Pseudomonadati</taxon>
        <taxon>Pseudomonadota</taxon>
        <taxon>Betaproteobacteria</taxon>
        <taxon>Burkholderiales</taxon>
        <taxon>Comamonadaceae</taxon>
        <taxon>Variovorax</taxon>
    </lineage>
</organism>
<name>A0ABU8WP44_9BURK</name>
<dbReference type="Proteomes" id="UP001385892">
    <property type="component" value="Unassembled WGS sequence"/>
</dbReference>
<comment type="caution">
    <text evidence="1">The sequence shown here is derived from an EMBL/GenBank/DDBJ whole genome shotgun (WGS) entry which is preliminary data.</text>
</comment>
<reference evidence="1 2" key="1">
    <citation type="submission" date="2024-03" db="EMBL/GenBank/DDBJ databases">
        <title>Novel species of the genus Variovorax.</title>
        <authorList>
            <person name="Liu Q."/>
            <person name="Xin Y.-H."/>
        </authorList>
    </citation>
    <scope>NUCLEOTIDE SEQUENCE [LARGE SCALE GENOMIC DNA]</scope>
    <source>
        <strain evidence="1 2">KACC 18900</strain>
    </source>
</reference>
<protein>
    <submittedName>
        <fullName evidence="1">Uncharacterized protein</fullName>
    </submittedName>
</protein>
<gene>
    <name evidence="1" type="ORF">WKW82_21840</name>
</gene>
<evidence type="ECO:0000313" key="2">
    <source>
        <dbReference type="Proteomes" id="UP001385892"/>
    </source>
</evidence>
<dbReference type="EMBL" id="JBBKZT010000010">
    <property type="protein sequence ID" value="MEJ8849310.1"/>
    <property type="molecule type" value="Genomic_DNA"/>
</dbReference>
<proteinExistence type="predicted"/>
<accession>A0ABU8WP44</accession>
<keyword evidence="2" id="KW-1185">Reference proteome</keyword>
<dbReference type="RefSeq" id="WP_340344439.1">
    <property type="nucleotide sequence ID" value="NZ_JBBKZT010000010.1"/>
</dbReference>
<evidence type="ECO:0000313" key="1">
    <source>
        <dbReference type="EMBL" id="MEJ8849310.1"/>
    </source>
</evidence>
<sequence>MGNHNRELFKNDFCAVAADGECNCGNDYKKNCVPSPAWSSADDFQWGDRQQSYAPHHVLCVASVGVLIIKATDTDVKGVVKATKWCVNKKGNMIALPLWGHTVKWYCKVGTRVIGGGNTKAPKFQNLPQHDWDHTGEGGYIEELNEELKDLVREVANKAHDAKPVNLAATLDKKAKSFKDRLKDRGNRQGGTHKAWKSGATNPDWYMPFSMASNDSVKDRAYPKLDFSDEVLTKLKWLAEKLK</sequence>